<organism evidence="3 4">
    <name type="scientific">Cytospora paraplurivora</name>
    <dbReference type="NCBI Taxonomy" id="2898453"/>
    <lineage>
        <taxon>Eukaryota</taxon>
        <taxon>Fungi</taxon>
        <taxon>Dikarya</taxon>
        <taxon>Ascomycota</taxon>
        <taxon>Pezizomycotina</taxon>
        <taxon>Sordariomycetes</taxon>
        <taxon>Sordariomycetidae</taxon>
        <taxon>Diaporthales</taxon>
        <taxon>Cytosporaceae</taxon>
        <taxon>Cytospora</taxon>
    </lineage>
</organism>
<dbReference type="GO" id="GO:0009820">
    <property type="term" value="P:alkaloid metabolic process"/>
    <property type="evidence" value="ECO:0007669"/>
    <property type="project" value="InterPro"/>
</dbReference>
<dbReference type="InterPro" id="IPR017795">
    <property type="entry name" value="ABBA_NscD-like"/>
</dbReference>
<proteinExistence type="inferred from homology"/>
<comment type="caution">
    <text evidence="3">The sequence shown here is derived from an EMBL/GenBank/DDBJ whole genome shotgun (WGS) entry which is preliminary data.</text>
</comment>
<dbReference type="Proteomes" id="UP001320245">
    <property type="component" value="Unassembled WGS sequence"/>
</dbReference>
<dbReference type="PANTHER" id="PTHR40627">
    <property type="entry name" value="INDOLE PRENYLTRANSFERASE TDIB-RELATED"/>
    <property type="match status" value="1"/>
</dbReference>
<comment type="similarity">
    <text evidence="1">Belongs to the tryptophan dimethylallyltransferase family.</text>
</comment>
<dbReference type="GO" id="GO:0016765">
    <property type="term" value="F:transferase activity, transferring alkyl or aryl (other than methyl) groups"/>
    <property type="evidence" value="ECO:0007669"/>
    <property type="project" value="InterPro"/>
</dbReference>
<dbReference type="SFLD" id="SFLDG01162">
    <property type="entry name" value="I"/>
    <property type="match status" value="1"/>
</dbReference>
<keyword evidence="2" id="KW-0808">Transferase</keyword>
<protein>
    <submittedName>
        <fullName evidence="3">Uncharacterized protein</fullName>
    </submittedName>
</protein>
<dbReference type="PANTHER" id="PTHR40627:SF4">
    <property type="entry name" value="PRENYLTRANSFERASE ASQH1-RELATED"/>
    <property type="match status" value="1"/>
</dbReference>
<evidence type="ECO:0000313" key="3">
    <source>
        <dbReference type="EMBL" id="KAK7737389.1"/>
    </source>
</evidence>
<reference evidence="3 4" key="1">
    <citation type="journal article" date="2023" name="PLoS ONE">
        <title>Cytospora paraplurivora sp. nov. isolated from orchards with fruit tree decline syndrome in Ontario, Canada.</title>
        <authorList>
            <person name="Ilyukhin E."/>
            <person name="Nguyen H.D.T."/>
            <person name="Castle A.J."/>
            <person name="Ellouze W."/>
        </authorList>
    </citation>
    <scope>NUCLEOTIDE SEQUENCE [LARGE SCALE GENOMIC DNA]</scope>
    <source>
        <strain evidence="3 4">FDS-564</strain>
    </source>
</reference>
<sequence>MKSNTNESAVFRAFACSNADVRYWWSTTGRDIANMMAVAAYPEETQHSFLSYYHDAICPLLGSAPNATDPNHSKSWTWDGSTHEYSFEFKKGEANRPEVRFVLDVSRLRPVDAANPLTPLPSDVLIETFASRTPGFDNTWYRALKRSFDCSHLPAEEQRRLVAEAGHMSPILVGFDIARSIPAPATLPIVGKVYFLPCFAAAAKKITRFESICAAIRALPGIDERPNILLALSAVEDYLATKPTDWANGARFLATDLVSPAKSRLKVYLRCPLTNFDDIWDFFTLGGRITGLQDDKEKYRDFIDLLGGVDSSDSSDRMETANRRKLTTMYFSLDDRYPIPSPKVAFCARNFAKNDAVVAQGLDAWMTKYGWTGELSSVEGRVASVFGHRTLDANAGIFTFIGLARKDLSKRDLSIQTYMCPELYSSPRRLFNFAGYGGAGGNSAGNL</sequence>
<dbReference type="Pfam" id="PF11991">
    <property type="entry name" value="Trp_DMAT"/>
    <property type="match status" value="1"/>
</dbReference>
<dbReference type="SFLD" id="SFLDS00036">
    <property type="entry name" value="Aromatic_Prenyltransferase"/>
    <property type="match status" value="1"/>
</dbReference>
<dbReference type="EMBL" id="JAJSPL020000030">
    <property type="protein sequence ID" value="KAK7737389.1"/>
    <property type="molecule type" value="Genomic_DNA"/>
</dbReference>
<name>A0AAN9U5D6_9PEZI</name>
<accession>A0AAN9U5D6</accession>
<dbReference type="NCBIfam" id="TIGR03429">
    <property type="entry name" value="arom_pren_DMATS"/>
    <property type="match status" value="1"/>
</dbReference>
<evidence type="ECO:0000313" key="4">
    <source>
        <dbReference type="Proteomes" id="UP001320245"/>
    </source>
</evidence>
<dbReference type="AlphaFoldDB" id="A0AAN9U5D6"/>
<keyword evidence="4" id="KW-1185">Reference proteome</keyword>
<dbReference type="InterPro" id="IPR033964">
    <property type="entry name" value="ABBA"/>
</dbReference>
<evidence type="ECO:0000256" key="1">
    <source>
        <dbReference type="ARBA" id="ARBA00010209"/>
    </source>
</evidence>
<gene>
    <name evidence="3" type="ORF">SLS53_006694</name>
</gene>
<evidence type="ECO:0000256" key="2">
    <source>
        <dbReference type="ARBA" id="ARBA00022679"/>
    </source>
</evidence>
<dbReference type="CDD" id="cd13929">
    <property type="entry name" value="PT-DMATS_CymD"/>
    <property type="match status" value="1"/>
</dbReference>